<evidence type="ECO:0000313" key="4">
    <source>
        <dbReference type="Proteomes" id="UP001516400"/>
    </source>
</evidence>
<feature type="signal peptide" evidence="2">
    <location>
        <begin position="1"/>
        <end position="16"/>
    </location>
</feature>
<keyword evidence="4" id="KW-1185">Reference proteome</keyword>
<keyword evidence="1" id="KW-0812">Transmembrane</keyword>
<evidence type="ECO:0000313" key="3">
    <source>
        <dbReference type="EMBL" id="KAL3283981.1"/>
    </source>
</evidence>
<proteinExistence type="predicted"/>
<evidence type="ECO:0000256" key="1">
    <source>
        <dbReference type="SAM" id="Phobius"/>
    </source>
</evidence>
<keyword evidence="1" id="KW-1133">Transmembrane helix</keyword>
<accession>A0ABD2NZ49</accession>
<keyword evidence="1" id="KW-0472">Membrane</keyword>
<evidence type="ECO:0008006" key="5">
    <source>
        <dbReference type="Google" id="ProtNLM"/>
    </source>
</evidence>
<dbReference type="EMBL" id="JABFTP020000165">
    <property type="protein sequence ID" value="KAL3283981.1"/>
    <property type="molecule type" value="Genomic_DNA"/>
</dbReference>
<dbReference type="Proteomes" id="UP001516400">
    <property type="component" value="Unassembled WGS sequence"/>
</dbReference>
<feature type="chain" id="PRO_5044805015" description="NADH dehydrogenase subunit 5" evidence="2">
    <location>
        <begin position="17"/>
        <end position="121"/>
    </location>
</feature>
<name>A0ABD2NZ49_9CUCU</name>
<organism evidence="3 4">
    <name type="scientific">Cryptolaemus montrouzieri</name>
    <dbReference type="NCBI Taxonomy" id="559131"/>
    <lineage>
        <taxon>Eukaryota</taxon>
        <taxon>Metazoa</taxon>
        <taxon>Ecdysozoa</taxon>
        <taxon>Arthropoda</taxon>
        <taxon>Hexapoda</taxon>
        <taxon>Insecta</taxon>
        <taxon>Pterygota</taxon>
        <taxon>Neoptera</taxon>
        <taxon>Endopterygota</taxon>
        <taxon>Coleoptera</taxon>
        <taxon>Polyphaga</taxon>
        <taxon>Cucujiformia</taxon>
        <taxon>Coccinelloidea</taxon>
        <taxon>Coccinellidae</taxon>
        <taxon>Scymninae</taxon>
        <taxon>Scymnini</taxon>
        <taxon>Cryptolaemus</taxon>
    </lineage>
</organism>
<dbReference type="PANTHER" id="PTHR19229">
    <property type="entry name" value="ATP-BINDING CASSETTE TRANSPORTER SUBFAMILY A ABCA"/>
    <property type="match status" value="1"/>
</dbReference>
<dbReference type="AlphaFoldDB" id="A0ABD2NZ49"/>
<evidence type="ECO:0000256" key="2">
    <source>
        <dbReference type="SAM" id="SignalP"/>
    </source>
</evidence>
<sequence length="121" mass="13817">MAGIFWVLSLVPYISIRSGDYQGSSKGIKYSTSSSITSAMAYGFDNILMYKGTIEGVGWNTIFISNTQNNLTFSSVSLMMFFDFIFYMLIALYVGALYPGEFGVPIIWYFFMTRKFWCKKN</sequence>
<reference evidence="3 4" key="1">
    <citation type="journal article" date="2021" name="BMC Biol.">
        <title>Horizontally acquired antibacterial genes associated with adaptive radiation of ladybird beetles.</title>
        <authorList>
            <person name="Li H.S."/>
            <person name="Tang X.F."/>
            <person name="Huang Y.H."/>
            <person name="Xu Z.Y."/>
            <person name="Chen M.L."/>
            <person name="Du X.Y."/>
            <person name="Qiu B.Y."/>
            <person name="Chen P.T."/>
            <person name="Zhang W."/>
            <person name="Slipinski A."/>
            <person name="Escalona H.E."/>
            <person name="Waterhouse R.M."/>
            <person name="Zwick A."/>
            <person name="Pang H."/>
        </authorList>
    </citation>
    <scope>NUCLEOTIDE SEQUENCE [LARGE SCALE GENOMIC DNA]</scope>
    <source>
        <strain evidence="3">SYSU2018</strain>
    </source>
</reference>
<dbReference type="PANTHER" id="PTHR19229:SF250">
    <property type="entry name" value="ABC TRANSPORTER DOMAIN-CONTAINING PROTEIN-RELATED"/>
    <property type="match status" value="1"/>
</dbReference>
<protein>
    <recommendedName>
        <fullName evidence="5">NADH dehydrogenase subunit 5</fullName>
    </recommendedName>
</protein>
<comment type="caution">
    <text evidence="3">The sequence shown here is derived from an EMBL/GenBank/DDBJ whole genome shotgun (WGS) entry which is preliminary data.</text>
</comment>
<keyword evidence="2" id="KW-0732">Signal</keyword>
<gene>
    <name evidence="3" type="ORF">HHI36_018151</name>
</gene>
<dbReference type="InterPro" id="IPR026082">
    <property type="entry name" value="ABCA"/>
</dbReference>
<feature type="transmembrane region" description="Helical" evidence="1">
    <location>
        <begin position="84"/>
        <end position="111"/>
    </location>
</feature>